<sequence>RPIPPSPRETNRSSPWPRRRPPPPPPSPHALPPNPNPSSLAPGSRAMLSTAAPSSTSLVASFPSRARRRGLPGRRGVVVAAAGAGPGAGAAERFAASSSSITDYLRYRRPGSAGGGGGTGVCGGELQTAVVRYEKRLPWSLIHPFLHVDLVSTVHIADKEYFDRLQQALQDYDCVLYEMVTSRENLNNRKDPTFAKKLKSSRRGFSILGFIQKQMANILSLDYQLDCLDYGSEKWQHADLDFETFKQLQSERGESLFTFAVDMTLKSTKALVQPTLPDGLDFWRSKLLWASRVLPMPLVGLFLISGLCLPIDDQGGYPELEALSRLDFGAALKIFLAKQLTSDFTSMTSPIEEKSVIIGERNRVATEKIQEAINHGYKRIAVLYGGGHMPDLGRRLREELNMVPADVQWVTAWSIRSRELDRESLPFLKTMAEVSGWPLNRYETLALLIFSSVLAVDLWFWELLVGTAVNWASLAGSWIEQFNGPF</sequence>
<evidence type="ECO:0000313" key="3">
    <source>
        <dbReference type="Proteomes" id="UP000000763"/>
    </source>
</evidence>
<organism evidence="2 3">
    <name type="scientific">Oryza sativa subsp. japonica</name>
    <name type="common">Rice</name>
    <dbReference type="NCBI Taxonomy" id="39947"/>
    <lineage>
        <taxon>Eukaryota</taxon>
        <taxon>Viridiplantae</taxon>
        <taxon>Streptophyta</taxon>
        <taxon>Embryophyta</taxon>
        <taxon>Tracheophyta</taxon>
        <taxon>Spermatophyta</taxon>
        <taxon>Magnoliopsida</taxon>
        <taxon>Liliopsida</taxon>
        <taxon>Poales</taxon>
        <taxon>Poaceae</taxon>
        <taxon>BOP clade</taxon>
        <taxon>Oryzoideae</taxon>
        <taxon>Oryzeae</taxon>
        <taxon>Oryzinae</taxon>
        <taxon>Oryza</taxon>
        <taxon>Oryza sativa</taxon>
    </lineage>
</organism>
<name>Q0J5Y7_ORYSJ</name>
<reference evidence="2 3" key="1">
    <citation type="journal article" date="2005" name="Nature">
        <title>The map-based sequence of the rice genome.</title>
        <authorList>
            <consortium name="International rice genome sequencing project (IRGSP)"/>
            <person name="Matsumoto T."/>
            <person name="Wu J."/>
            <person name="Kanamori H."/>
            <person name="Katayose Y."/>
            <person name="Fujisawa M."/>
            <person name="Namiki N."/>
            <person name="Mizuno H."/>
            <person name="Yamamoto K."/>
            <person name="Antonio B.A."/>
            <person name="Baba T."/>
            <person name="Sakata K."/>
            <person name="Nagamura Y."/>
            <person name="Aoki H."/>
            <person name="Arikawa K."/>
            <person name="Arita K."/>
            <person name="Bito T."/>
            <person name="Chiden Y."/>
            <person name="Fujitsuka N."/>
            <person name="Fukunaka R."/>
            <person name="Hamada M."/>
            <person name="Harada C."/>
            <person name="Hayashi A."/>
            <person name="Hijishita S."/>
            <person name="Honda M."/>
            <person name="Hosokawa S."/>
            <person name="Ichikawa Y."/>
            <person name="Idonuma A."/>
            <person name="Iijima M."/>
            <person name="Ikeda M."/>
            <person name="Ikeno M."/>
            <person name="Ito K."/>
            <person name="Ito S."/>
            <person name="Ito T."/>
            <person name="Ito Y."/>
            <person name="Ito Y."/>
            <person name="Iwabuchi A."/>
            <person name="Kamiya K."/>
            <person name="Karasawa W."/>
            <person name="Kurita K."/>
            <person name="Katagiri S."/>
            <person name="Kikuta A."/>
            <person name="Kobayashi H."/>
            <person name="Kobayashi N."/>
            <person name="Machita K."/>
            <person name="Maehara T."/>
            <person name="Masukawa M."/>
            <person name="Mizubayashi T."/>
            <person name="Mukai Y."/>
            <person name="Nagasaki H."/>
            <person name="Nagata Y."/>
            <person name="Naito S."/>
            <person name="Nakashima M."/>
            <person name="Nakama Y."/>
            <person name="Nakamichi Y."/>
            <person name="Nakamura M."/>
            <person name="Meguro A."/>
            <person name="Negishi M."/>
            <person name="Ohta I."/>
            <person name="Ohta T."/>
            <person name="Okamoto M."/>
            <person name="Ono N."/>
            <person name="Saji S."/>
            <person name="Sakaguchi M."/>
            <person name="Sakai K."/>
            <person name="Shibata M."/>
            <person name="Shimokawa T."/>
            <person name="Song J."/>
            <person name="Takazaki Y."/>
            <person name="Terasawa K."/>
            <person name="Tsugane M."/>
            <person name="Tsuji K."/>
            <person name="Ueda S."/>
            <person name="Waki K."/>
            <person name="Yamagata H."/>
            <person name="Yamamoto M."/>
            <person name="Yamamoto S."/>
            <person name="Yamane H."/>
            <person name="Yoshiki S."/>
            <person name="Yoshihara R."/>
            <person name="Yukawa K."/>
            <person name="Zhong H."/>
            <person name="Yano M."/>
            <person name="Yuan Q."/>
            <person name="Ouyang S."/>
            <person name="Liu J."/>
            <person name="Jones K.M."/>
            <person name="Gansberger K."/>
            <person name="Moffat K."/>
            <person name="Hill J."/>
            <person name="Bera J."/>
            <person name="Fadrosh D."/>
            <person name="Jin S."/>
            <person name="Johri S."/>
            <person name="Kim M."/>
            <person name="Overton L."/>
            <person name="Reardon M."/>
            <person name="Tsitrin T."/>
            <person name="Vuong H."/>
            <person name="Weaver B."/>
            <person name="Ciecko A."/>
            <person name="Tallon L."/>
            <person name="Jackson J."/>
            <person name="Pai G."/>
            <person name="Aken S.V."/>
            <person name="Utterback T."/>
            <person name="Reidmuller S."/>
            <person name="Feldblyum T."/>
            <person name="Hsiao J."/>
            <person name="Zismann V."/>
            <person name="Iobst S."/>
            <person name="de Vazeille A.R."/>
            <person name="Buell C.R."/>
            <person name="Ying K."/>
            <person name="Li Y."/>
            <person name="Lu T."/>
            <person name="Huang Y."/>
            <person name="Zhao Q."/>
            <person name="Feng Q."/>
            <person name="Zhang L."/>
            <person name="Zhu J."/>
            <person name="Weng Q."/>
            <person name="Mu J."/>
            <person name="Lu Y."/>
            <person name="Fan D."/>
            <person name="Liu Y."/>
            <person name="Guan J."/>
            <person name="Zhang Y."/>
            <person name="Yu S."/>
            <person name="Liu X."/>
            <person name="Zhang Y."/>
            <person name="Hong G."/>
            <person name="Han B."/>
            <person name="Choisne N."/>
            <person name="Demange N."/>
            <person name="Orjeda G."/>
            <person name="Samain S."/>
            <person name="Cattolico L."/>
            <person name="Pelletier E."/>
            <person name="Couloux A."/>
            <person name="Segurens B."/>
            <person name="Wincker P."/>
            <person name="D'Hont A."/>
            <person name="Scarpelli C."/>
            <person name="Weissenbach J."/>
            <person name="Salanoubat M."/>
            <person name="Quetier F."/>
            <person name="Yu Y."/>
            <person name="Kim H.R."/>
            <person name="Rambo T."/>
            <person name="Currie J."/>
            <person name="Collura K."/>
            <person name="Luo M."/>
            <person name="Yang T."/>
            <person name="Ammiraju J.S.S."/>
            <person name="Engler F."/>
            <person name="Soderlund C."/>
            <person name="Wing R.A."/>
            <person name="Palmer L.E."/>
            <person name="de la Bastide M."/>
            <person name="Spiegel L."/>
            <person name="Nascimento L."/>
            <person name="Zutavern T."/>
            <person name="O'Shaughnessy A."/>
            <person name="Dike S."/>
            <person name="Dedhia N."/>
            <person name="Preston R."/>
            <person name="Balija V."/>
            <person name="McCombie W.R."/>
            <person name="Chow T."/>
            <person name="Chen H."/>
            <person name="Chung M."/>
            <person name="Chen C."/>
            <person name="Shaw J."/>
            <person name="Wu H."/>
            <person name="Hsiao K."/>
            <person name="Chao Y."/>
            <person name="Chu M."/>
            <person name="Cheng C."/>
            <person name="Hour A."/>
            <person name="Lee P."/>
            <person name="Lin S."/>
            <person name="Lin Y."/>
            <person name="Liou J."/>
            <person name="Liu S."/>
            <person name="Hsing Y."/>
            <person name="Raghuvanshi S."/>
            <person name="Mohanty A."/>
            <person name="Bharti A.K."/>
            <person name="Gaur A."/>
            <person name="Gupta V."/>
            <person name="Kumar D."/>
            <person name="Ravi V."/>
            <person name="Vij S."/>
            <person name="Kapur A."/>
            <person name="Khurana P."/>
            <person name="Khurana P."/>
            <person name="Khurana J.P."/>
            <person name="Tyagi A.K."/>
            <person name="Gaikwad K."/>
            <person name="Singh A."/>
            <person name="Dalal V."/>
            <person name="Srivastava S."/>
            <person name="Dixit A."/>
            <person name="Pal A.K."/>
            <person name="Ghazi I.A."/>
            <person name="Yadav M."/>
            <person name="Pandit A."/>
            <person name="Bhargava A."/>
            <person name="Sureshbabu K."/>
            <person name="Batra K."/>
            <person name="Sharma T.R."/>
            <person name="Mohapatra T."/>
            <person name="Singh N.K."/>
            <person name="Messing J."/>
            <person name="Nelson A.B."/>
            <person name="Fuks G."/>
            <person name="Kavchok S."/>
            <person name="Keizer G."/>
            <person name="Linton E."/>
            <person name="Llaca V."/>
            <person name="Song R."/>
            <person name="Tanyolac B."/>
            <person name="Young S."/>
            <person name="Ho-Il K."/>
            <person name="Hahn J.H."/>
            <person name="Sangsakoo G."/>
            <person name="Vanavichit A."/>
            <person name="de Mattos Luiz.A.T."/>
            <person name="Zimmer P.D."/>
            <person name="Malone G."/>
            <person name="Dellagostin O."/>
            <person name="de Oliveira A.C."/>
            <person name="Bevan M."/>
            <person name="Bancroft I."/>
            <person name="Minx P."/>
            <person name="Cordum H."/>
            <person name="Wilson R."/>
            <person name="Cheng Z."/>
            <person name="Jin W."/>
            <person name="Jiang J."/>
            <person name="Leong S.A."/>
            <person name="Iwama H."/>
            <person name="Gojobori T."/>
            <person name="Itoh T."/>
            <person name="Niimura Y."/>
            <person name="Fujii Y."/>
            <person name="Habara T."/>
            <person name="Sakai H."/>
            <person name="Sato Y."/>
            <person name="Wilson G."/>
            <person name="Kumar K."/>
            <person name="McCouch S."/>
            <person name="Juretic N."/>
            <person name="Hoen D."/>
            <person name="Wright S."/>
            <person name="Bruskiewich R."/>
            <person name="Bureau T."/>
            <person name="Miyao A."/>
            <person name="Hirochika H."/>
            <person name="Nishikawa T."/>
            <person name="Kadowaki K."/>
            <person name="Sugiura M."/>
            <person name="Burr B."/>
            <person name="Sasaki T."/>
        </authorList>
    </citation>
    <scope>NUCLEOTIDE SEQUENCE [LARGE SCALE GENOMIC DNA]</scope>
    <source>
        <strain evidence="3">cv. Nipponbare</strain>
    </source>
</reference>
<accession>Q0J5Y7</accession>
<feature type="compositionally biased region" description="Pro residues" evidence="1">
    <location>
        <begin position="22"/>
        <end position="36"/>
    </location>
</feature>
<proteinExistence type="predicted"/>
<gene>
    <name evidence="2" type="ordered locus">Os08g0387500</name>
</gene>
<protein>
    <submittedName>
        <fullName evidence="2">Os08g0387500 protein</fullName>
    </submittedName>
</protein>
<evidence type="ECO:0000256" key="1">
    <source>
        <dbReference type="SAM" id="MobiDB-lite"/>
    </source>
</evidence>
<dbReference type="EMBL" id="AP008214">
    <property type="protein sequence ID" value="BAF23628.2"/>
    <property type="molecule type" value="Genomic_DNA"/>
</dbReference>
<dbReference type="PANTHER" id="PTHR35757:SF1">
    <property type="entry name" value="THERMOSOME SUBUNIT GAMMA"/>
    <property type="match status" value="1"/>
</dbReference>
<dbReference type="Proteomes" id="UP000000763">
    <property type="component" value="Chromosome 8"/>
</dbReference>
<dbReference type="AlphaFoldDB" id="Q0J5Y7"/>
<feature type="region of interest" description="Disordered" evidence="1">
    <location>
        <begin position="1"/>
        <end position="56"/>
    </location>
</feature>
<reference evidence="3" key="2">
    <citation type="journal article" date="2008" name="Nucleic Acids Res.">
        <title>The rice annotation project database (RAP-DB): 2008 update.</title>
        <authorList>
            <consortium name="The rice annotation project (RAP)"/>
        </authorList>
    </citation>
    <scope>GENOME REANNOTATION</scope>
    <source>
        <strain evidence="3">cv. Nipponbare</strain>
    </source>
</reference>
<feature type="non-terminal residue" evidence="2">
    <location>
        <position position="1"/>
    </location>
</feature>
<evidence type="ECO:0000313" key="2">
    <source>
        <dbReference type="EMBL" id="BAF23628.2"/>
    </source>
</evidence>
<dbReference type="PANTHER" id="PTHR35757">
    <property type="entry name" value="THERMOSOME SUBUNIT GAMMA"/>
    <property type="match status" value="1"/>
</dbReference>
<dbReference type="KEGG" id="dosa:Os08g0387500"/>